<dbReference type="EMBL" id="LODL01000035">
    <property type="protein sequence ID" value="KXB29536.1"/>
    <property type="molecule type" value="Genomic_DNA"/>
</dbReference>
<evidence type="ECO:0000313" key="2">
    <source>
        <dbReference type="Proteomes" id="UP000070186"/>
    </source>
</evidence>
<evidence type="ECO:0000313" key="1">
    <source>
        <dbReference type="EMBL" id="KXB29536.1"/>
    </source>
</evidence>
<sequence>MKKALFLMFTAGIGLSACGEYSQVASYKPGSYQGKSDTRPWEGGKFAGDKAAWEAALASRNQNQNEYKKAN</sequence>
<keyword evidence="2" id="KW-1185">Reference proteome</keyword>
<dbReference type="PROSITE" id="PS51257">
    <property type="entry name" value="PROKAR_LIPOPROTEIN"/>
    <property type="match status" value="1"/>
</dbReference>
<dbReference type="RefSeq" id="WP_066885345.1">
    <property type="nucleotide sequence ID" value="NZ_LODL01000035.1"/>
</dbReference>
<dbReference type="AlphaFoldDB" id="A0A133XF59"/>
<dbReference type="STRING" id="281362.AT959_16465"/>
<proteinExistence type="predicted"/>
<organism evidence="1 2">
    <name type="scientific">Dechloromonas denitrificans</name>
    <dbReference type="NCBI Taxonomy" id="281362"/>
    <lineage>
        <taxon>Bacteria</taxon>
        <taxon>Pseudomonadati</taxon>
        <taxon>Pseudomonadota</taxon>
        <taxon>Betaproteobacteria</taxon>
        <taxon>Rhodocyclales</taxon>
        <taxon>Azonexaceae</taxon>
        <taxon>Dechloromonas</taxon>
    </lineage>
</organism>
<protein>
    <submittedName>
        <fullName evidence="1">Formate dehydrogenase</fullName>
    </submittedName>
</protein>
<gene>
    <name evidence="1" type="ORF">AT959_16465</name>
</gene>
<comment type="caution">
    <text evidence="1">The sequence shown here is derived from an EMBL/GenBank/DDBJ whole genome shotgun (WGS) entry which is preliminary data.</text>
</comment>
<name>A0A133XF59_9RHOO</name>
<reference evidence="1 2" key="1">
    <citation type="submission" date="2015-12" db="EMBL/GenBank/DDBJ databases">
        <title>Nitrous oxide reduction kinetics distinguish bacteria harboring typical versus atypical NosZ.</title>
        <authorList>
            <person name="Yoon S."/>
            <person name="Nissen S."/>
            <person name="Park D."/>
            <person name="Sanford R.A."/>
            <person name="Loeffler F.E."/>
        </authorList>
    </citation>
    <scope>NUCLEOTIDE SEQUENCE [LARGE SCALE GENOMIC DNA]</scope>
    <source>
        <strain evidence="1 2">ATCC BAA-841</strain>
    </source>
</reference>
<accession>A0A133XF59</accession>
<dbReference type="Proteomes" id="UP000070186">
    <property type="component" value="Unassembled WGS sequence"/>
</dbReference>